<protein>
    <submittedName>
        <fullName evidence="3">2-methyl-6-phytyl-1,4-hydroquinone methyltransferase</fullName>
        <ecNumber evidence="3">2.1.1.295</ecNumber>
    </submittedName>
</protein>
<reference evidence="4" key="1">
    <citation type="submission" date="2018-03" db="EMBL/GenBank/DDBJ databases">
        <authorList>
            <person name="Rodrigo-Torres L."/>
            <person name="Arahal R. D."/>
            <person name="Lucena T."/>
        </authorList>
    </citation>
    <scope>NUCLEOTIDE SEQUENCE [LARGE SCALE GENOMIC DNA]</scope>
    <source>
        <strain evidence="4">CECT 7615</strain>
    </source>
</reference>
<dbReference type="Proteomes" id="UP000244898">
    <property type="component" value="Unassembled WGS sequence"/>
</dbReference>
<dbReference type="InterPro" id="IPR013216">
    <property type="entry name" value="Methyltransf_11"/>
</dbReference>
<dbReference type="SUPFAM" id="SSF53335">
    <property type="entry name" value="S-adenosyl-L-methionine-dependent methyltransferases"/>
    <property type="match status" value="1"/>
</dbReference>
<proteinExistence type="predicted"/>
<dbReference type="GO" id="GO:0032259">
    <property type="term" value="P:methylation"/>
    <property type="evidence" value="ECO:0007669"/>
    <property type="project" value="UniProtKB-KW"/>
</dbReference>
<evidence type="ECO:0000256" key="1">
    <source>
        <dbReference type="ARBA" id="ARBA00022679"/>
    </source>
</evidence>
<gene>
    <name evidence="3" type="ORF">TRM7615_04277</name>
</gene>
<keyword evidence="1 3" id="KW-0808">Transferase</keyword>
<accession>A0A2R8CE93</accession>
<dbReference type="InterPro" id="IPR050447">
    <property type="entry name" value="Erg6_SMT_methyltransf"/>
</dbReference>
<sequence length="278" mass="29906">MTDRTRKPDEKIVSHYGGAELFRKIVDTLEANGVKIGEISEQHLKSIDEFHIGGEGATISLLDQLGLKDGVKVLDVGAGIGGPARLMTVRYGADVTGLDLTPDFVETAKQLTGLLSLPTQFKVGSALDIPFDDSSFDVATLLHVGMNLPDKDRLFDEVWRVLKPKGRFAVYDVMRFGAAPAFPLPWASDPTASFLASPDVYLEAADKAGFELEARRDRGEVAKEFFAALREKIAASGPPVLGLPMLMGANAGDMVANMTNAVGAGDIAPVEMIFKKRD</sequence>
<dbReference type="AlphaFoldDB" id="A0A2R8CE93"/>
<name>A0A2R8CE93_9RHOB</name>
<dbReference type="EMBL" id="ONZG01000013">
    <property type="protein sequence ID" value="SPJ30743.1"/>
    <property type="molecule type" value="Genomic_DNA"/>
</dbReference>
<dbReference type="Gene3D" id="3.40.50.150">
    <property type="entry name" value="Vaccinia Virus protein VP39"/>
    <property type="match status" value="1"/>
</dbReference>
<keyword evidence="4" id="KW-1185">Reference proteome</keyword>
<dbReference type="OrthoDB" id="9765084at2"/>
<organism evidence="3 4">
    <name type="scientific">Falsiruegeria mediterranea M17</name>
    <dbReference type="NCBI Taxonomy" id="1200281"/>
    <lineage>
        <taxon>Bacteria</taxon>
        <taxon>Pseudomonadati</taxon>
        <taxon>Pseudomonadota</taxon>
        <taxon>Alphaproteobacteria</taxon>
        <taxon>Rhodobacterales</taxon>
        <taxon>Roseobacteraceae</taxon>
        <taxon>Falsiruegeria</taxon>
    </lineage>
</organism>
<dbReference type="CDD" id="cd02440">
    <property type="entry name" value="AdoMet_MTases"/>
    <property type="match status" value="1"/>
</dbReference>
<evidence type="ECO:0000259" key="2">
    <source>
        <dbReference type="Pfam" id="PF08241"/>
    </source>
</evidence>
<evidence type="ECO:0000313" key="3">
    <source>
        <dbReference type="EMBL" id="SPJ30743.1"/>
    </source>
</evidence>
<dbReference type="RefSeq" id="WP_108791514.1">
    <property type="nucleotide sequence ID" value="NZ_ONZG01000013.1"/>
</dbReference>
<dbReference type="PANTHER" id="PTHR44068">
    <property type="entry name" value="ZGC:194242"/>
    <property type="match status" value="1"/>
</dbReference>
<dbReference type="GO" id="GO:0008757">
    <property type="term" value="F:S-adenosylmethionine-dependent methyltransferase activity"/>
    <property type="evidence" value="ECO:0007669"/>
    <property type="project" value="InterPro"/>
</dbReference>
<dbReference type="EC" id="2.1.1.295" evidence="3"/>
<evidence type="ECO:0000313" key="4">
    <source>
        <dbReference type="Proteomes" id="UP000244898"/>
    </source>
</evidence>
<dbReference type="PANTHER" id="PTHR44068:SF11">
    <property type="entry name" value="GERANYL DIPHOSPHATE 2-C-METHYLTRANSFERASE"/>
    <property type="match status" value="1"/>
</dbReference>
<keyword evidence="3" id="KW-0489">Methyltransferase</keyword>
<dbReference type="Pfam" id="PF08241">
    <property type="entry name" value="Methyltransf_11"/>
    <property type="match status" value="1"/>
</dbReference>
<dbReference type="InterPro" id="IPR029063">
    <property type="entry name" value="SAM-dependent_MTases_sf"/>
</dbReference>
<dbReference type="GO" id="GO:0102550">
    <property type="term" value="F:2-methyl-6-geranylgeranyl-1,4-benzoquinol methyltransferase activity"/>
    <property type="evidence" value="ECO:0007669"/>
    <property type="project" value="UniProtKB-EC"/>
</dbReference>
<feature type="domain" description="Methyltransferase type 11" evidence="2">
    <location>
        <begin position="74"/>
        <end position="169"/>
    </location>
</feature>